<evidence type="ECO:0000256" key="1">
    <source>
        <dbReference type="SAM" id="MobiDB-lite"/>
    </source>
</evidence>
<dbReference type="Gene3D" id="1.10.720.30">
    <property type="entry name" value="SAP domain"/>
    <property type="match status" value="1"/>
</dbReference>
<dbReference type="SMART" id="SM00513">
    <property type="entry name" value="SAP"/>
    <property type="match status" value="1"/>
</dbReference>
<evidence type="ECO:0000259" key="2">
    <source>
        <dbReference type="PROSITE" id="PS50800"/>
    </source>
</evidence>
<feature type="domain" description="SAP" evidence="2">
    <location>
        <begin position="2"/>
        <end position="36"/>
    </location>
</feature>
<accession>A0A151X3X7</accession>
<dbReference type="InterPro" id="IPR036361">
    <property type="entry name" value="SAP_dom_sf"/>
</dbReference>
<organism evidence="3 4">
    <name type="scientific">Mycetomoellerius zeteki</name>
    <dbReference type="NCBI Taxonomy" id="64791"/>
    <lineage>
        <taxon>Eukaryota</taxon>
        <taxon>Metazoa</taxon>
        <taxon>Ecdysozoa</taxon>
        <taxon>Arthropoda</taxon>
        <taxon>Hexapoda</taxon>
        <taxon>Insecta</taxon>
        <taxon>Pterygota</taxon>
        <taxon>Neoptera</taxon>
        <taxon>Endopterygota</taxon>
        <taxon>Hymenoptera</taxon>
        <taxon>Apocrita</taxon>
        <taxon>Aculeata</taxon>
        <taxon>Formicoidea</taxon>
        <taxon>Formicidae</taxon>
        <taxon>Myrmicinae</taxon>
        <taxon>Mycetomoellerius</taxon>
    </lineage>
</organism>
<protein>
    <recommendedName>
        <fullName evidence="2">SAP domain-containing protein</fullName>
    </recommendedName>
</protein>
<dbReference type="AlphaFoldDB" id="A0A151X3X7"/>
<proteinExistence type="predicted"/>
<dbReference type="InterPro" id="IPR003034">
    <property type="entry name" value="SAP_dom"/>
</dbReference>
<name>A0A151X3X7_9HYME</name>
<sequence>MSRNITVKELQQKLRSENLPVTGLKKELIGRWVTYLKHQYPSQIIKKSNNTNACTQEKSNCNLHKPLEDRRSGGAISVPRRDKGTRTKQRTERYRDWSERERDQPKTLRRRGQRDHSEVNCQTKYKDANNKYHFKYSKRRHISSEWYKKNEEIRNTYAREKPESDRSGLFRRTVKIETPARYNRCNRCGSYLSNVK</sequence>
<dbReference type="Pfam" id="PF02037">
    <property type="entry name" value="SAP"/>
    <property type="match status" value="1"/>
</dbReference>
<dbReference type="EMBL" id="KQ982554">
    <property type="protein sequence ID" value="KYQ55123.1"/>
    <property type="molecule type" value="Genomic_DNA"/>
</dbReference>
<dbReference type="Proteomes" id="UP000075809">
    <property type="component" value="Unassembled WGS sequence"/>
</dbReference>
<dbReference type="SUPFAM" id="SSF68906">
    <property type="entry name" value="SAP domain"/>
    <property type="match status" value="1"/>
</dbReference>
<dbReference type="OrthoDB" id="7698374at2759"/>
<feature type="region of interest" description="Disordered" evidence="1">
    <location>
        <begin position="64"/>
        <end position="119"/>
    </location>
</feature>
<feature type="compositionally biased region" description="Basic and acidic residues" evidence="1">
    <location>
        <begin position="79"/>
        <end position="106"/>
    </location>
</feature>
<evidence type="ECO:0000313" key="4">
    <source>
        <dbReference type="Proteomes" id="UP000075809"/>
    </source>
</evidence>
<dbReference type="KEGG" id="mzt:108723067"/>
<dbReference type="PROSITE" id="PS50800">
    <property type="entry name" value="SAP"/>
    <property type="match status" value="1"/>
</dbReference>
<gene>
    <name evidence="3" type="ORF">ALC60_05975</name>
</gene>
<evidence type="ECO:0000313" key="3">
    <source>
        <dbReference type="EMBL" id="KYQ55123.1"/>
    </source>
</evidence>
<keyword evidence="4" id="KW-1185">Reference proteome</keyword>
<reference evidence="3 4" key="1">
    <citation type="submission" date="2015-09" db="EMBL/GenBank/DDBJ databases">
        <title>Trachymyrmex zeteki WGS genome.</title>
        <authorList>
            <person name="Nygaard S."/>
            <person name="Hu H."/>
            <person name="Boomsma J."/>
            <person name="Zhang G."/>
        </authorList>
    </citation>
    <scope>NUCLEOTIDE SEQUENCE [LARGE SCALE GENOMIC DNA]</scope>
    <source>
        <strain evidence="3">Tzet28-1</strain>
        <tissue evidence="3">Whole body</tissue>
    </source>
</reference>